<dbReference type="EMBL" id="JYDS01000516">
    <property type="protein sequence ID" value="KRZ03867.1"/>
    <property type="molecule type" value="Genomic_DNA"/>
</dbReference>
<sequence>MHSWGINGLQSWSIAYLYTLGNCPSLSTSKYSTPYSGTLKMLVVLQNNFIIRTSICKFPISRNR</sequence>
<evidence type="ECO:0000313" key="2">
    <source>
        <dbReference type="Proteomes" id="UP000054805"/>
    </source>
</evidence>
<accession>A0A0V1H033</accession>
<dbReference type="Proteomes" id="UP000054805">
    <property type="component" value="Unassembled WGS sequence"/>
</dbReference>
<evidence type="ECO:0000313" key="1">
    <source>
        <dbReference type="EMBL" id="KRZ03867.1"/>
    </source>
</evidence>
<dbReference type="AlphaFoldDB" id="A0A0V1H033"/>
<keyword evidence="2" id="KW-1185">Reference proteome</keyword>
<protein>
    <submittedName>
        <fullName evidence="1">Uncharacterized protein</fullName>
    </submittedName>
</protein>
<gene>
    <name evidence="1" type="ORF">T4B_10404</name>
</gene>
<proteinExistence type="predicted"/>
<organism evidence="1 2">
    <name type="scientific">Trichinella pseudospiralis</name>
    <name type="common">Parasitic roundworm</name>
    <dbReference type="NCBI Taxonomy" id="6337"/>
    <lineage>
        <taxon>Eukaryota</taxon>
        <taxon>Metazoa</taxon>
        <taxon>Ecdysozoa</taxon>
        <taxon>Nematoda</taxon>
        <taxon>Enoplea</taxon>
        <taxon>Dorylaimia</taxon>
        <taxon>Trichinellida</taxon>
        <taxon>Trichinellidae</taxon>
        <taxon>Trichinella</taxon>
    </lineage>
</organism>
<name>A0A0V1H033_TRIPS</name>
<reference evidence="1 2" key="1">
    <citation type="submission" date="2015-01" db="EMBL/GenBank/DDBJ databases">
        <title>Evolution of Trichinella species and genotypes.</title>
        <authorList>
            <person name="Korhonen P.K."/>
            <person name="Edoardo P."/>
            <person name="Giuseppe L.R."/>
            <person name="Gasser R.B."/>
        </authorList>
    </citation>
    <scope>NUCLEOTIDE SEQUENCE [LARGE SCALE GENOMIC DNA]</scope>
    <source>
        <strain evidence="1">ISS588</strain>
    </source>
</reference>
<comment type="caution">
    <text evidence="1">The sequence shown here is derived from an EMBL/GenBank/DDBJ whole genome shotgun (WGS) entry which is preliminary data.</text>
</comment>